<proteinExistence type="inferred from homology"/>
<dbReference type="AlphaFoldDB" id="A0A6A5VW86"/>
<dbReference type="PROSITE" id="PS51891">
    <property type="entry name" value="CENP_V_GFA"/>
    <property type="match status" value="1"/>
</dbReference>
<keyword evidence="6" id="KW-1185">Reference proteome</keyword>
<evidence type="ECO:0000256" key="1">
    <source>
        <dbReference type="ARBA" id="ARBA00005495"/>
    </source>
</evidence>
<dbReference type="InterPro" id="IPR011057">
    <property type="entry name" value="Mss4-like_sf"/>
</dbReference>
<dbReference type="Proteomes" id="UP000799779">
    <property type="component" value="Unassembled WGS sequence"/>
</dbReference>
<keyword evidence="3" id="KW-0862">Zinc</keyword>
<dbReference type="PANTHER" id="PTHR28620">
    <property type="entry name" value="CENTROMERE PROTEIN V"/>
    <property type="match status" value="1"/>
</dbReference>
<reference evidence="5" key="1">
    <citation type="journal article" date="2020" name="Stud. Mycol.">
        <title>101 Dothideomycetes genomes: a test case for predicting lifestyles and emergence of pathogens.</title>
        <authorList>
            <person name="Haridas S."/>
            <person name="Albert R."/>
            <person name="Binder M."/>
            <person name="Bloem J."/>
            <person name="Labutti K."/>
            <person name="Salamov A."/>
            <person name="Andreopoulos B."/>
            <person name="Baker S."/>
            <person name="Barry K."/>
            <person name="Bills G."/>
            <person name="Bluhm B."/>
            <person name="Cannon C."/>
            <person name="Castanera R."/>
            <person name="Culley D."/>
            <person name="Daum C."/>
            <person name="Ezra D."/>
            <person name="Gonzalez J."/>
            <person name="Henrissat B."/>
            <person name="Kuo A."/>
            <person name="Liang C."/>
            <person name="Lipzen A."/>
            <person name="Lutzoni F."/>
            <person name="Magnuson J."/>
            <person name="Mondo S."/>
            <person name="Nolan M."/>
            <person name="Ohm R."/>
            <person name="Pangilinan J."/>
            <person name="Park H.-J."/>
            <person name="Ramirez L."/>
            <person name="Alfaro M."/>
            <person name="Sun H."/>
            <person name="Tritt A."/>
            <person name="Yoshinaga Y."/>
            <person name="Zwiers L.-H."/>
            <person name="Turgeon B."/>
            <person name="Goodwin S."/>
            <person name="Spatafora J."/>
            <person name="Crous P."/>
            <person name="Grigoriev I."/>
        </authorList>
    </citation>
    <scope>NUCLEOTIDE SEQUENCE</scope>
    <source>
        <strain evidence="5">CBS 123094</strain>
    </source>
</reference>
<dbReference type="OrthoDB" id="2993351at2759"/>
<dbReference type="GO" id="GO:0016846">
    <property type="term" value="F:carbon-sulfur lyase activity"/>
    <property type="evidence" value="ECO:0007669"/>
    <property type="project" value="InterPro"/>
</dbReference>
<gene>
    <name evidence="5" type="ORF">P154DRAFT_527489</name>
</gene>
<dbReference type="SUPFAM" id="SSF51316">
    <property type="entry name" value="Mss4-like"/>
    <property type="match status" value="1"/>
</dbReference>
<name>A0A6A5VW86_9PLEO</name>
<dbReference type="GO" id="GO:0046872">
    <property type="term" value="F:metal ion binding"/>
    <property type="evidence" value="ECO:0007669"/>
    <property type="project" value="UniProtKB-KW"/>
</dbReference>
<dbReference type="PANTHER" id="PTHR28620:SF1">
    <property type="entry name" value="CENP-V_GFA DOMAIN-CONTAINING PROTEIN"/>
    <property type="match status" value="1"/>
</dbReference>
<keyword evidence="2" id="KW-0479">Metal-binding</keyword>
<dbReference type="Pfam" id="PF04828">
    <property type="entry name" value="GFA"/>
    <property type="match status" value="1"/>
</dbReference>
<evidence type="ECO:0000256" key="2">
    <source>
        <dbReference type="ARBA" id="ARBA00022723"/>
    </source>
</evidence>
<dbReference type="EMBL" id="ML977685">
    <property type="protein sequence ID" value="KAF1993803.1"/>
    <property type="molecule type" value="Genomic_DNA"/>
</dbReference>
<protein>
    <recommendedName>
        <fullName evidence="4">CENP-V/GFA domain-containing protein</fullName>
    </recommendedName>
</protein>
<feature type="domain" description="CENP-V/GFA" evidence="4">
    <location>
        <begin position="16"/>
        <end position="137"/>
    </location>
</feature>
<accession>A0A6A5VW86</accession>
<sequence length="139" mass="15348">MSDTNTPEQTKPSETYPGSCHCGRVKYNAIISPPLTDPECSVMECNCSICARNGHLFVYLADDKVIFEKGSIEDLTKYTFGAHKMGHFFCPVCGTNCFSRSVFPGFYDGMTAVNVRALHDVDLKKLTLKQADGKSYKSA</sequence>
<dbReference type="InterPro" id="IPR052355">
    <property type="entry name" value="CENP-V-like"/>
</dbReference>
<comment type="similarity">
    <text evidence="1">Belongs to the Gfa family.</text>
</comment>
<organism evidence="5 6">
    <name type="scientific">Amniculicola lignicola CBS 123094</name>
    <dbReference type="NCBI Taxonomy" id="1392246"/>
    <lineage>
        <taxon>Eukaryota</taxon>
        <taxon>Fungi</taxon>
        <taxon>Dikarya</taxon>
        <taxon>Ascomycota</taxon>
        <taxon>Pezizomycotina</taxon>
        <taxon>Dothideomycetes</taxon>
        <taxon>Pleosporomycetidae</taxon>
        <taxon>Pleosporales</taxon>
        <taxon>Amniculicolaceae</taxon>
        <taxon>Amniculicola</taxon>
    </lineage>
</organism>
<dbReference type="InterPro" id="IPR006913">
    <property type="entry name" value="CENP-V/GFA"/>
</dbReference>
<dbReference type="Gene3D" id="2.170.150.70">
    <property type="match status" value="1"/>
</dbReference>
<evidence type="ECO:0000259" key="4">
    <source>
        <dbReference type="PROSITE" id="PS51891"/>
    </source>
</evidence>
<evidence type="ECO:0000313" key="6">
    <source>
        <dbReference type="Proteomes" id="UP000799779"/>
    </source>
</evidence>
<evidence type="ECO:0000313" key="5">
    <source>
        <dbReference type="EMBL" id="KAF1993803.1"/>
    </source>
</evidence>
<evidence type="ECO:0000256" key="3">
    <source>
        <dbReference type="ARBA" id="ARBA00022833"/>
    </source>
</evidence>